<keyword evidence="1" id="KW-0813">Transport</keyword>
<evidence type="ECO:0000313" key="10">
    <source>
        <dbReference type="Proteomes" id="UP000215590"/>
    </source>
</evidence>
<dbReference type="PROSITE" id="PS51379">
    <property type="entry name" value="4FE4S_FER_2"/>
    <property type="match status" value="1"/>
</dbReference>
<evidence type="ECO:0000256" key="3">
    <source>
        <dbReference type="ARBA" id="ARBA00022723"/>
    </source>
</evidence>
<dbReference type="Pfam" id="PF11614">
    <property type="entry name" value="FixG_C"/>
    <property type="match status" value="1"/>
</dbReference>
<sequence length="525" mass="58880">MSDDVERIDVQAVNSPKTRLPKSGKSLYAARVKIFPKRVQGTFRRFKWIIMFITLAIYYLTPFLRWDRGPYAPDQAVLLDLANRRFYFFFVEIWPQEFYYVAGLLIMSGLGLFLITSAAGRAWCGYTCPQTVWVDLFLVVERAIEGDRNARMKLDKAPWSFDKVLKRVTKHAIWIVIGILTGGAWIFYFADAPTLLVDFVTGRAAPVAYITVAILTATTYIFGGLMREQVCTYMCPWPRIQAAMLDENSLTVTYNDWRGEPRSRHTKKAIATGEAVGDCVDCNACVAACPMGIDIRDGQQLECITCALCIDACDSVMDKVGKERGLISYATLADYNANMDLATNNGTAPINPARVYDAPNKLSPAVEHLSWKKVLRPRTLFYFIVWALIGLTLVISLSMRQRIGINVLHDRTPQYVLLSDGSIRNGYTVKLLNMIPVPRTFRLSIEGLPGASLTVQDETENASGDYDIPVEPDRLTTLRVFVTIPHDAITDTRADYAIEVRDADGAEHARYKAIFMAPETAAGKR</sequence>
<name>A0A256FZB7_9HYPH</name>
<comment type="caution">
    <text evidence="9">The sequence shown here is derived from an EMBL/GenBank/DDBJ whole genome shotgun (WGS) entry which is preliminary data.</text>
</comment>
<feature type="transmembrane region" description="Helical" evidence="7">
    <location>
        <begin position="98"/>
        <end position="115"/>
    </location>
</feature>
<evidence type="ECO:0000256" key="7">
    <source>
        <dbReference type="SAM" id="Phobius"/>
    </source>
</evidence>
<feature type="transmembrane region" description="Helical" evidence="7">
    <location>
        <begin position="172"/>
        <end position="190"/>
    </location>
</feature>
<accession>A0A256FZB7</accession>
<evidence type="ECO:0000256" key="5">
    <source>
        <dbReference type="ARBA" id="ARBA00023004"/>
    </source>
</evidence>
<evidence type="ECO:0000256" key="2">
    <source>
        <dbReference type="ARBA" id="ARBA00022485"/>
    </source>
</evidence>
<keyword evidence="7" id="KW-1133">Transmembrane helix</keyword>
<dbReference type="InterPro" id="IPR009051">
    <property type="entry name" value="Helical_ferredxn"/>
</dbReference>
<dbReference type="RefSeq" id="WP_094506395.1">
    <property type="nucleotide sequence ID" value="NZ_JBHEEK010000001.1"/>
</dbReference>
<keyword evidence="2" id="KW-0004">4Fe-4S</keyword>
<feature type="transmembrane region" description="Helical" evidence="7">
    <location>
        <begin position="380"/>
        <end position="399"/>
    </location>
</feature>
<dbReference type="Pfam" id="PF13746">
    <property type="entry name" value="Fer4_18"/>
    <property type="match status" value="1"/>
</dbReference>
<dbReference type="PANTHER" id="PTHR30176">
    <property type="entry name" value="FERREDOXIN-TYPE PROTEIN NAPH"/>
    <property type="match status" value="1"/>
</dbReference>
<dbReference type="InterPro" id="IPR017896">
    <property type="entry name" value="4Fe4S_Fe-S-bd"/>
</dbReference>
<dbReference type="InterPro" id="IPR017900">
    <property type="entry name" value="4Fe4S_Fe_S_CS"/>
</dbReference>
<proteinExistence type="predicted"/>
<keyword evidence="3" id="KW-0479">Metal-binding</keyword>
<feature type="domain" description="4Fe-4S ferredoxin-type" evidence="8">
    <location>
        <begin position="268"/>
        <end position="298"/>
    </location>
</feature>
<protein>
    <submittedName>
        <fullName evidence="9">Cytochrome c oxidase accessory protein CcoG</fullName>
    </submittedName>
</protein>
<keyword evidence="6" id="KW-0411">Iron-sulfur</keyword>
<organism evidence="9 10">
    <name type="scientific">Brucella thiophenivorans</name>
    <dbReference type="NCBI Taxonomy" id="571255"/>
    <lineage>
        <taxon>Bacteria</taxon>
        <taxon>Pseudomonadati</taxon>
        <taxon>Pseudomonadota</taxon>
        <taxon>Alphaproteobacteria</taxon>
        <taxon>Hyphomicrobiales</taxon>
        <taxon>Brucellaceae</taxon>
        <taxon>Brucella/Ochrobactrum group</taxon>
        <taxon>Brucella</taxon>
    </lineage>
</organism>
<evidence type="ECO:0000256" key="6">
    <source>
        <dbReference type="ARBA" id="ARBA00023014"/>
    </source>
</evidence>
<reference evidence="9 10" key="1">
    <citation type="submission" date="2017-07" db="EMBL/GenBank/DDBJ databases">
        <title>Phylogenetic study on the rhizospheric bacterium Ochrobactrum sp. A44.</title>
        <authorList>
            <person name="Krzyzanowska D.M."/>
            <person name="Ossowicki A."/>
            <person name="Rajewska M."/>
            <person name="Maciag T."/>
            <person name="Kaczynski Z."/>
            <person name="Czerwicka M."/>
            <person name="Jafra S."/>
        </authorList>
    </citation>
    <scope>NUCLEOTIDE SEQUENCE [LARGE SCALE GENOMIC DNA]</scope>
    <source>
        <strain evidence="9 10">DSM 7216</strain>
    </source>
</reference>
<feature type="transmembrane region" description="Helical" evidence="7">
    <location>
        <begin position="202"/>
        <end position="222"/>
    </location>
</feature>
<keyword evidence="5" id="KW-0408">Iron</keyword>
<dbReference type="PANTHER" id="PTHR30176:SF3">
    <property type="entry name" value="FERREDOXIN-TYPE PROTEIN NAPH"/>
    <property type="match status" value="1"/>
</dbReference>
<dbReference type="OrthoDB" id="9811700at2"/>
<dbReference type="GO" id="GO:0046872">
    <property type="term" value="F:metal ion binding"/>
    <property type="evidence" value="ECO:0007669"/>
    <property type="project" value="UniProtKB-KW"/>
</dbReference>
<dbReference type="InterPro" id="IPR013783">
    <property type="entry name" value="Ig-like_fold"/>
</dbReference>
<dbReference type="PROSITE" id="PS00198">
    <property type="entry name" value="4FE4S_FER_1"/>
    <property type="match status" value="1"/>
</dbReference>
<keyword evidence="4" id="KW-0249">Electron transport</keyword>
<dbReference type="InterPro" id="IPR014116">
    <property type="entry name" value="Cyt_c_oxidase_cbb3_FixG"/>
</dbReference>
<dbReference type="SUPFAM" id="SSF54862">
    <property type="entry name" value="4Fe-4S ferredoxins"/>
    <property type="match status" value="1"/>
</dbReference>
<keyword evidence="10" id="KW-1185">Reference proteome</keyword>
<dbReference type="GO" id="GO:0005886">
    <property type="term" value="C:plasma membrane"/>
    <property type="evidence" value="ECO:0007669"/>
    <property type="project" value="TreeGrafter"/>
</dbReference>
<dbReference type="InterPro" id="IPR051684">
    <property type="entry name" value="Electron_Trans/Redox"/>
</dbReference>
<dbReference type="EMBL" id="NNRJ01000015">
    <property type="protein sequence ID" value="OYR20194.1"/>
    <property type="molecule type" value="Genomic_DNA"/>
</dbReference>
<dbReference type="Gene3D" id="2.60.40.10">
    <property type="entry name" value="Immunoglobulins"/>
    <property type="match status" value="1"/>
</dbReference>
<dbReference type="Proteomes" id="UP000215590">
    <property type="component" value="Unassembled WGS sequence"/>
</dbReference>
<dbReference type="Pfam" id="PF12801">
    <property type="entry name" value="Fer4_5"/>
    <property type="match status" value="1"/>
</dbReference>
<dbReference type="GO" id="GO:0051539">
    <property type="term" value="F:4 iron, 4 sulfur cluster binding"/>
    <property type="evidence" value="ECO:0007669"/>
    <property type="project" value="UniProtKB-KW"/>
</dbReference>
<gene>
    <name evidence="9" type="primary">ccoG</name>
    <name evidence="9" type="ORF">CEV31_1620</name>
</gene>
<dbReference type="Gene3D" id="1.10.1060.10">
    <property type="entry name" value="Alpha-helical ferredoxin"/>
    <property type="match status" value="1"/>
</dbReference>
<evidence type="ECO:0000313" key="9">
    <source>
        <dbReference type="EMBL" id="OYR20194.1"/>
    </source>
</evidence>
<feature type="transmembrane region" description="Helical" evidence="7">
    <location>
        <begin position="46"/>
        <end position="64"/>
    </location>
</feature>
<dbReference type="NCBIfam" id="TIGR02745">
    <property type="entry name" value="ccoG_rdxA_fixG"/>
    <property type="match status" value="1"/>
</dbReference>
<evidence type="ECO:0000256" key="4">
    <source>
        <dbReference type="ARBA" id="ARBA00022982"/>
    </source>
</evidence>
<dbReference type="InterPro" id="IPR032879">
    <property type="entry name" value="FixG_C"/>
</dbReference>
<keyword evidence="7" id="KW-0812">Transmembrane</keyword>
<evidence type="ECO:0000256" key="1">
    <source>
        <dbReference type="ARBA" id="ARBA00022448"/>
    </source>
</evidence>
<keyword evidence="7" id="KW-0472">Membrane</keyword>
<evidence type="ECO:0000259" key="8">
    <source>
        <dbReference type="PROSITE" id="PS51379"/>
    </source>
</evidence>
<dbReference type="AlphaFoldDB" id="A0A256FZB7"/>